<organism evidence="1 2">
    <name type="scientific">Globisporangium ultimum (strain ATCC 200006 / CBS 805.95 / DAOM BR144)</name>
    <name type="common">Pythium ultimum</name>
    <dbReference type="NCBI Taxonomy" id="431595"/>
    <lineage>
        <taxon>Eukaryota</taxon>
        <taxon>Sar</taxon>
        <taxon>Stramenopiles</taxon>
        <taxon>Oomycota</taxon>
        <taxon>Peronosporomycetes</taxon>
        <taxon>Pythiales</taxon>
        <taxon>Pythiaceae</taxon>
        <taxon>Globisporangium</taxon>
    </lineage>
</organism>
<dbReference type="InParanoid" id="K3W6H0"/>
<evidence type="ECO:0000313" key="1">
    <source>
        <dbReference type="EnsemblProtists" id="PYU1_T000561"/>
    </source>
</evidence>
<dbReference type="EMBL" id="GL376636">
    <property type="status" value="NOT_ANNOTATED_CDS"/>
    <property type="molecule type" value="Genomic_DNA"/>
</dbReference>
<keyword evidence="2" id="KW-1185">Reference proteome</keyword>
<protein>
    <submittedName>
        <fullName evidence="1">Uncharacterized protein</fullName>
    </submittedName>
</protein>
<dbReference type="Proteomes" id="UP000019132">
    <property type="component" value="Unassembled WGS sequence"/>
</dbReference>
<evidence type="ECO:0000313" key="2">
    <source>
        <dbReference type="Proteomes" id="UP000019132"/>
    </source>
</evidence>
<name>K3W6H0_GLOUD</name>
<reference evidence="1" key="3">
    <citation type="submission" date="2015-02" db="UniProtKB">
        <authorList>
            <consortium name="EnsemblProtists"/>
        </authorList>
    </citation>
    <scope>IDENTIFICATION</scope>
    <source>
        <strain evidence="1">DAOM BR144</strain>
    </source>
</reference>
<sequence>EIDRAARTAGAAAGCYPSVITLARASRNSEYTSCVSMKNGSRPPAEPCCLSSSSFVLSSSSSSFR</sequence>
<dbReference type="EnsemblProtists" id="PYU1_T000561">
    <property type="protein sequence ID" value="PYU1_T000561"/>
    <property type="gene ID" value="PYU1_G000561"/>
</dbReference>
<reference evidence="2" key="1">
    <citation type="journal article" date="2010" name="Genome Biol.">
        <title>Genome sequence of the necrotrophic plant pathogen Pythium ultimum reveals original pathogenicity mechanisms and effector repertoire.</title>
        <authorList>
            <person name="Levesque C.A."/>
            <person name="Brouwer H."/>
            <person name="Cano L."/>
            <person name="Hamilton J.P."/>
            <person name="Holt C."/>
            <person name="Huitema E."/>
            <person name="Raffaele S."/>
            <person name="Robideau G.P."/>
            <person name="Thines M."/>
            <person name="Win J."/>
            <person name="Zerillo M.M."/>
            <person name="Beakes G.W."/>
            <person name="Boore J.L."/>
            <person name="Busam D."/>
            <person name="Dumas B."/>
            <person name="Ferriera S."/>
            <person name="Fuerstenberg S.I."/>
            <person name="Gachon C.M."/>
            <person name="Gaulin E."/>
            <person name="Govers F."/>
            <person name="Grenville-Briggs L."/>
            <person name="Horner N."/>
            <person name="Hostetler J."/>
            <person name="Jiang R.H."/>
            <person name="Johnson J."/>
            <person name="Krajaejun T."/>
            <person name="Lin H."/>
            <person name="Meijer H.J."/>
            <person name="Moore B."/>
            <person name="Morris P."/>
            <person name="Phuntmart V."/>
            <person name="Puiu D."/>
            <person name="Shetty J."/>
            <person name="Stajich J.E."/>
            <person name="Tripathy S."/>
            <person name="Wawra S."/>
            <person name="van West P."/>
            <person name="Whitty B.R."/>
            <person name="Coutinho P.M."/>
            <person name="Henrissat B."/>
            <person name="Martin F."/>
            <person name="Thomas P.D."/>
            <person name="Tyler B.M."/>
            <person name="De Vries R.P."/>
            <person name="Kamoun S."/>
            <person name="Yandell M."/>
            <person name="Tisserat N."/>
            <person name="Buell C.R."/>
        </authorList>
    </citation>
    <scope>NUCLEOTIDE SEQUENCE</scope>
    <source>
        <strain evidence="2">DAOM:BR144</strain>
    </source>
</reference>
<reference evidence="2" key="2">
    <citation type="submission" date="2010-04" db="EMBL/GenBank/DDBJ databases">
        <authorList>
            <person name="Buell R."/>
            <person name="Hamilton J."/>
            <person name="Hostetler J."/>
        </authorList>
    </citation>
    <scope>NUCLEOTIDE SEQUENCE [LARGE SCALE GENOMIC DNA]</scope>
    <source>
        <strain evidence="2">DAOM:BR144</strain>
    </source>
</reference>
<accession>K3W6H0</accession>
<dbReference type="HOGENOM" id="CLU_2856876_0_0_1"/>
<dbReference type="AlphaFoldDB" id="K3W6H0"/>
<dbReference type="VEuPathDB" id="FungiDB:PYU1_G000561"/>
<proteinExistence type="predicted"/>